<keyword evidence="4" id="KW-0804">Transcription</keyword>
<dbReference type="InterPro" id="IPR036244">
    <property type="entry name" value="TipA-like_antibiotic-bd"/>
</dbReference>
<evidence type="ECO:0000256" key="4">
    <source>
        <dbReference type="ARBA" id="ARBA00023163"/>
    </source>
</evidence>
<evidence type="ECO:0000256" key="1">
    <source>
        <dbReference type="ARBA" id="ARBA00023015"/>
    </source>
</evidence>
<dbReference type="KEGG" id="pmet:G4Y79_21020"/>
<dbReference type="InterPro" id="IPR009061">
    <property type="entry name" value="DNA-bd_dom_put_sf"/>
</dbReference>
<accession>A0A7S8ID31</accession>
<dbReference type="Proteomes" id="UP000594468">
    <property type="component" value="Chromosome"/>
</dbReference>
<dbReference type="Gene3D" id="1.10.490.50">
    <property type="entry name" value="Antibiotic binding domain of TipA-like multidrug resistance regulators"/>
    <property type="match status" value="1"/>
</dbReference>
<dbReference type="PANTHER" id="PTHR30204">
    <property type="entry name" value="REDOX-CYCLING DRUG-SENSING TRANSCRIPTIONAL ACTIVATOR SOXR"/>
    <property type="match status" value="1"/>
</dbReference>
<evidence type="ECO:0000313" key="7">
    <source>
        <dbReference type="Proteomes" id="UP000594468"/>
    </source>
</evidence>
<dbReference type="EMBL" id="CP062983">
    <property type="protein sequence ID" value="QPC82140.1"/>
    <property type="molecule type" value="Genomic_DNA"/>
</dbReference>
<dbReference type="InterPro" id="IPR047057">
    <property type="entry name" value="MerR_fam"/>
</dbReference>
<dbReference type="SMART" id="SM00422">
    <property type="entry name" value="HTH_MERR"/>
    <property type="match status" value="1"/>
</dbReference>
<proteinExistence type="predicted"/>
<sequence length="267" mass="30873">MYTVKQLSNLANVSVRTLHYYHEIELLTPSQIGDNSYRYYDEAALLRLQQILFYRELGMELLQIKEVLDSPDFDLLAALKSHRTELEERITRLNNLVSTVDSTIRHLAGEIKMSDKKLFAAFSEEEEKQYTREARLTYGPNLVNESMQRWNSYSAEEKQAVMDEGNAIYADIAKAIDAGKMPHDSEVQDILVRWHDHLRYFYEPSIDLLAGLGQLYNSNPDFIANFQKVHPDLPQFMEDAVTKYADDLETAAIERLLAEDEELASRL</sequence>
<feature type="domain" description="HTH merR-type" evidence="5">
    <location>
        <begin position="1"/>
        <end position="70"/>
    </location>
</feature>
<reference evidence="6 7" key="1">
    <citation type="submission" date="2020-02" db="EMBL/GenBank/DDBJ databases">
        <authorList>
            <person name="Zheng R.K."/>
            <person name="Sun C.M."/>
        </authorList>
    </citation>
    <scope>NUCLEOTIDE SEQUENCE [LARGE SCALE GENOMIC DNA]</scope>
    <source>
        <strain evidence="7">rifampicinis</strain>
    </source>
</reference>
<dbReference type="PANTHER" id="PTHR30204:SF90">
    <property type="entry name" value="HTH-TYPE TRANSCRIPTIONAL ACTIVATOR MTA"/>
    <property type="match status" value="1"/>
</dbReference>
<keyword evidence="7" id="KW-1185">Reference proteome</keyword>
<dbReference type="RefSeq" id="WP_195170209.1">
    <property type="nucleotide sequence ID" value="NZ_CP062983.1"/>
</dbReference>
<evidence type="ECO:0000313" key="6">
    <source>
        <dbReference type="EMBL" id="QPC82140.1"/>
    </source>
</evidence>
<keyword evidence="3" id="KW-0010">Activator</keyword>
<dbReference type="SUPFAM" id="SSF46955">
    <property type="entry name" value="Putative DNA-binding domain"/>
    <property type="match status" value="1"/>
</dbReference>
<dbReference type="GO" id="GO:0003677">
    <property type="term" value="F:DNA binding"/>
    <property type="evidence" value="ECO:0007669"/>
    <property type="project" value="UniProtKB-KW"/>
</dbReference>
<evidence type="ECO:0000256" key="2">
    <source>
        <dbReference type="ARBA" id="ARBA00023125"/>
    </source>
</evidence>
<keyword evidence="1" id="KW-0805">Transcription regulation</keyword>
<keyword evidence="2" id="KW-0238">DNA-binding</keyword>
<evidence type="ECO:0000256" key="3">
    <source>
        <dbReference type="ARBA" id="ARBA00023159"/>
    </source>
</evidence>
<dbReference type="GO" id="GO:0003700">
    <property type="term" value="F:DNA-binding transcription factor activity"/>
    <property type="evidence" value="ECO:0007669"/>
    <property type="project" value="InterPro"/>
</dbReference>
<dbReference type="InterPro" id="IPR000551">
    <property type="entry name" value="MerR-type_HTH_dom"/>
</dbReference>
<dbReference type="AlphaFoldDB" id="A0A7S8ID31"/>
<dbReference type="CDD" id="cd01106">
    <property type="entry name" value="HTH_TipAL-Mta"/>
    <property type="match status" value="1"/>
</dbReference>
<dbReference type="SUPFAM" id="SSF89082">
    <property type="entry name" value="Antibiotic binding domain of TipA-like multidrug resistance regulators"/>
    <property type="match status" value="1"/>
</dbReference>
<organism evidence="6 7">
    <name type="scientific">Phototrophicus methaneseepsis</name>
    <dbReference type="NCBI Taxonomy" id="2710758"/>
    <lineage>
        <taxon>Bacteria</taxon>
        <taxon>Bacillati</taxon>
        <taxon>Chloroflexota</taxon>
        <taxon>Candidatus Thermofontia</taxon>
        <taxon>Phototrophicales</taxon>
        <taxon>Phototrophicaceae</taxon>
        <taxon>Phototrophicus</taxon>
    </lineage>
</organism>
<dbReference type="InterPro" id="IPR012925">
    <property type="entry name" value="TipAS_dom"/>
</dbReference>
<dbReference type="Pfam" id="PF07739">
    <property type="entry name" value="TipAS"/>
    <property type="match status" value="1"/>
</dbReference>
<dbReference type="Pfam" id="PF13411">
    <property type="entry name" value="MerR_1"/>
    <property type="match status" value="1"/>
</dbReference>
<dbReference type="Gene3D" id="1.10.1660.10">
    <property type="match status" value="1"/>
</dbReference>
<gene>
    <name evidence="6" type="ORF">G4Y79_21020</name>
</gene>
<protein>
    <submittedName>
        <fullName evidence="6">MerR family transcriptional regulator</fullName>
    </submittedName>
</protein>
<dbReference type="PROSITE" id="PS50937">
    <property type="entry name" value="HTH_MERR_2"/>
    <property type="match status" value="1"/>
</dbReference>
<evidence type="ECO:0000259" key="5">
    <source>
        <dbReference type="PROSITE" id="PS50937"/>
    </source>
</evidence>
<name>A0A7S8ID31_9CHLR</name>